<dbReference type="HOGENOM" id="CLU_746941_0_0_1"/>
<name>B7G6U4_PHATC</name>
<evidence type="ECO:0000313" key="2">
    <source>
        <dbReference type="EMBL" id="EEC45527.1"/>
    </source>
</evidence>
<dbReference type="AlphaFoldDB" id="B7G6U4"/>
<reference evidence="3" key="2">
    <citation type="submission" date="2008-08" db="EMBL/GenBank/DDBJ databases">
        <authorList>
            <consortium name="Diatom Consortium"/>
            <person name="Grigoriev I."/>
            <person name="Grimwood J."/>
            <person name="Kuo A."/>
            <person name="Otillar R.P."/>
            <person name="Salamov A."/>
            <person name="Detter J.C."/>
            <person name="Lindquist E."/>
            <person name="Shapiro H."/>
            <person name="Lucas S."/>
            <person name="Glavina del Rio T."/>
            <person name="Pitluck S."/>
            <person name="Rokhsar D."/>
            <person name="Bowler C."/>
        </authorList>
    </citation>
    <scope>GENOME REANNOTATION</scope>
    <source>
        <strain evidence="3">CCAP 1055/1</strain>
    </source>
</reference>
<dbReference type="RefSeq" id="XP_002182791.1">
    <property type="nucleotide sequence ID" value="XM_002182755.1"/>
</dbReference>
<dbReference type="PaxDb" id="2850-Phatr48351"/>
<sequence length="373" mass="41972">MTLIDISNHAAVPLRPLDGKKQESDKGPGSKNFRGRKRRNAKKIPRNDRTESMKSNKATQTEKEIDLAELLRHHDIPTDFKADSLFFKLATHKRNVTLCRFCDTVLVRAQGKDTAKARSTMVLSTYLKHYGGSHSHSVKLSEQRESIVFLRQFERVPKRSTSAYQELQQYVTAYFDLDMDSAQAHLAIAKDLVSKGPQKPIIKFGKFISKAEAVRDEVFVTQIPGTAASNKENHRRRLVDVESLRDKSSNAAYEDQCAAMKDTVRTVYQTKSEESFLNQSINLSLENSTLDWDISGEDWGEVLADLEYSVEKCKDDDVYCHLAGHCVSTPTDDEDLIGHKKAAEYGEAPSDPTLDARARAEVCLAALAFFGMY</sequence>
<dbReference type="EMBL" id="CM000619">
    <property type="protein sequence ID" value="EEC45527.1"/>
    <property type="molecule type" value="Genomic_DNA"/>
</dbReference>
<dbReference type="Proteomes" id="UP000000759">
    <property type="component" value="Chromosome 17"/>
</dbReference>
<proteinExistence type="predicted"/>
<gene>
    <name evidence="2" type="ORF">PHATRDRAFT_48351</name>
</gene>
<reference evidence="2 3" key="1">
    <citation type="journal article" date="2008" name="Nature">
        <title>The Phaeodactylum genome reveals the evolutionary history of diatom genomes.</title>
        <authorList>
            <person name="Bowler C."/>
            <person name="Allen A.E."/>
            <person name="Badger J.H."/>
            <person name="Grimwood J."/>
            <person name="Jabbari K."/>
            <person name="Kuo A."/>
            <person name="Maheswari U."/>
            <person name="Martens C."/>
            <person name="Maumus F."/>
            <person name="Otillar R.P."/>
            <person name="Rayko E."/>
            <person name="Salamov A."/>
            <person name="Vandepoele K."/>
            <person name="Beszteri B."/>
            <person name="Gruber A."/>
            <person name="Heijde M."/>
            <person name="Katinka M."/>
            <person name="Mock T."/>
            <person name="Valentin K."/>
            <person name="Verret F."/>
            <person name="Berges J.A."/>
            <person name="Brownlee C."/>
            <person name="Cadoret J.P."/>
            <person name="Chiovitti A."/>
            <person name="Choi C.J."/>
            <person name="Coesel S."/>
            <person name="De Martino A."/>
            <person name="Detter J.C."/>
            <person name="Durkin C."/>
            <person name="Falciatore A."/>
            <person name="Fournet J."/>
            <person name="Haruta M."/>
            <person name="Huysman M.J."/>
            <person name="Jenkins B.D."/>
            <person name="Jiroutova K."/>
            <person name="Jorgensen R.E."/>
            <person name="Joubert Y."/>
            <person name="Kaplan A."/>
            <person name="Kroger N."/>
            <person name="Kroth P.G."/>
            <person name="La Roche J."/>
            <person name="Lindquist E."/>
            <person name="Lommer M."/>
            <person name="Martin-Jezequel V."/>
            <person name="Lopez P.J."/>
            <person name="Lucas S."/>
            <person name="Mangogna M."/>
            <person name="McGinnis K."/>
            <person name="Medlin L.K."/>
            <person name="Montsant A."/>
            <person name="Oudot-Le Secq M.P."/>
            <person name="Napoli C."/>
            <person name="Obornik M."/>
            <person name="Parker M.S."/>
            <person name="Petit J.L."/>
            <person name="Porcel B.M."/>
            <person name="Poulsen N."/>
            <person name="Robison M."/>
            <person name="Rychlewski L."/>
            <person name="Rynearson T.A."/>
            <person name="Schmutz J."/>
            <person name="Shapiro H."/>
            <person name="Siaut M."/>
            <person name="Stanley M."/>
            <person name="Sussman M.R."/>
            <person name="Taylor A.R."/>
            <person name="Vardi A."/>
            <person name="von Dassow P."/>
            <person name="Vyverman W."/>
            <person name="Willis A."/>
            <person name="Wyrwicz L.S."/>
            <person name="Rokhsar D.S."/>
            <person name="Weissenbach J."/>
            <person name="Armbrust E.V."/>
            <person name="Green B.R."/>
            <person name="Van de Peer Y."/>
            <person name="Grigoriev I.V."/>
        </authorList>
    </citation>
    <scope>NUCLEOTIDE SEQUENCE [LARGE SCALE GENOMIC DNA]</scope>
    <source>
        <strain evidence="2 3">CCAP 1055/1</strain>
    </source>
</reference>
<dbReference type="GeneID" id="7203564"/>
<accession>B7G6U4</accession>
<dbReference type="KEGG" id="pti:PHATRDRAFT_48351"/>
<feature type="compositionally biased region" description="Basic and acidic residues" evidence="1">
    <location>
        <begin position="17"/>
        <end position="28"/>
    </location>
</feature>
<feature type="region of interest" description="Disordered" evidence="1">
    <location>
        <begin position="1"/>
        <end position="61"/>
    </location>
</feature>
<evidence type="ECO:0000313" key="3">
    <source>
        <dbReference type="Proteomes" id="UP000000759"/>
    </source>
</evidence>
<feature type="compositionally biased region" description="Basic and acidic residues" evidence="1">
    <location>
        <begin position="45"/>
        <end position="61"/>
    </location>
</feature>
<organism evidence="2 3">
    <name type="scientific">Phaeodactylum tricornutum (strain CCAP 1055/1)</name>
    <dbReference type="NCBI Taxonomy" id="556484"/>
    <lineage>
        <taxon>Eukaryota</taxon>
        <taxon>Sar</taxon>
        <taxon>Stramenopiles</taxon>
        <taxon>Ochrophyta</taxon>
        <taxon>Bacillariophyta</taxon>
        <taxon>Bacillariophyceae</taxon>
        <taxon>Bacillariophycidae</taxon>
        <taxon>Naviculales</taxon>
        <taxon>Phaeodactylaceae</taxon>
        <taxon>Phaeodactylum</taxon>
    </lineage>
</organism>
<feature type="compositionally biased region" description="Basic residues" evidence="1">
    <location>
        <begin position="33"/>
        <end position="44"/>
    </location>
</feature>
<dbReference type="InParanoid" id="B7G6U4"/>
<keyword evidence="3" id="KW-1185">Reference proteome</keyword>
<evidence type="ECO:0000256" key="1">
    <source>
        <dbReference type="SAM" id="MobiDB-lite"/>
    </source>
</evidence>
<protein>
    <submittedName>
        <fullName evidence="2">Uncharacterized protein</fullName>
    </submittedName>
</protein>